<evidence type="ECO:0000259" key="2">
    <source>
        <dbReference type="Pfam" id="PF13524"/>
    </source>
</evidence>
<evidence type="ECO:0000259" key="1">
    <source>
        <dbReference type="Pfam" id="PF12996"/>
    </source>
</evidence>
<dbReference type="RefSeq" id="WP_334315283.1">
    <property type="nucleotide sequence ID" value="NZ_CP065938.1"/>
</dbReference>
<dbReference type="InterPro" id="IPR055259">
    <property type="entry name" value="YkvP/CgeB_Glyco_trans-like"/>
</dbReference>
<evidence type="ECO:0000313" key="3">
    <source>
        <dbReference type="EMBL" id="UWX05696.1"/>
    </source>
</evidence>
<sequence length="567" mass="66348">MARLTARYENGICVDIEIKRENALPFQMLGNGGKNRELAILPKDFDQTKHLAVFLGYGMGIAFAEFRRRYPAAPLAIVDKEQDILEALNFSCPEGVLLISEHDKKEAITKLTKWQEKNQKKALYPVINPFYQRLDREYYGFLREHAAASQKFNFWDKAKYAKFQSSSPKLLLISSKYFLMGEVETACKNLKLEYRHIQLGNDEIAHSEFVRQLLEEIVSFKPDALITLNHLGVDREGVLMDLINKLELPFISWFVDNPHLILYSYEGLTSPFLHIFTWDFDNVPSLKAKGFNNVYYLPLGTDAERFNPKNKEKLVAPAWKSPVSFVGNSMIDKVQKRLDACNLPKRLYADFFALAKDFISSPKRIAEKFILDDGKQLFPALIKHYQEQFDTEEKLAFETGMTWEATRVYRLECVKQTLDFNPLLVGDHGWNVFLEKEKRPWRWHAPINYYDQLPYFYPHSTINFNCTSMQMKGASNQRILDVPATGSFVITDYREQMENMFDIGEEIICYKNNEEIPDLIRYYLNHGKEREAIVRKGRERVLKCHTWTHRMSEILSVMKEWYGRTQY</sequence>
<feature type="domain" description="Spore protein YkvP N-terminal" evidence="1">
    <location>
        <begin position="252"/>
        <end position="330"/>
    </location>
</feature>
<protein>
    <submittedName>
        <fullName evidence="3">Glycosyltransferase</fullName>
    </submittedName>
</protein>
<organism evidence="3 4">
    <name type="scientific">Taurinivorans muris</name>
    <dbReference type="NCBI Taxonomy" id="2787751"/>
    <lineage>
        <taxon>Bacteria</taxon>
        <taxon>Pseudomonadati</taxon>
        <taxon>Thermodesulfobacteriota</taxon>
        <taxon>Desulfovibrionia</taxon>
        <taxon>Desulfovibrionales</taxon>
        <taxon>Desulfovibrionaceae</taxon>
        <taxon>Taurinivorans</taxon>
    </lineage>
</organism>
<proteinExistence type="predicted"/>
<keyword evidence="4" id="KW-1185">Reference proteome</keyword>
<reference evidence="3" key="1">
    <citation type="submission" date="2020-12" db="EMBL/GenBank/DDBJ databases">
        <title>Taurinivorans muris gen. nov., sp. nov., fundamental and realized metabolic niche of a ubiquitous sulfidogenic bacterium in the murine intestine.</title>
        <authorList>
            <person name="Ye H."/>
            <person name="Hanson B.T."/>
            <person name="Loy A."/>
        </authorList>
    </citation>
    <scope>NUCLEOTIDE SEQUENCE</scope>
    <source>
        <strain evidence="3">LT0009</strain>
    </source>
</reference>
<dbReference type="Pfam" id="PF13524">
    <property type="entry name" value="Glyco_trans_1_2"/>
    <property type="match status" value="1"/>
</dbReference>
<gene>
    <name evidence="3" type="ORF">JBF11_09690</name>
</gene>
<dbReference type="Pfam" id="PF12996">
    <property type="entry name" value="DUF3880"/>
    <property type="match status" value="1"/>
</dbReference>
<accession>A0ABY5Y0U2</accession>
<dbReference type="Proteomes" id="UP001058120">
    <property type="component" value="Chromosome"/>
</dbReference>
<evidence type="ECO:0000313" key="4">
    <source>
        <dbReference type="Proteomes" id="UP001058120"/>
    </source>
</evidence>
<dbReference type="EMBL" id="CP065938">
    <property type="protein sequence ID" value="UWX05696.1"/>
    <property type="molecule type" value="Genomic_DNA"/>
</dbReference>
<dbReference type="InterPro" id="IPR024542">
    <property type="entry name" value="YkvP_N"/>
</dbReference>
<feature type="domain" description="Spore protein YkvP/CgeB glycosyl transferase-like" evidence="2">
    <location>
        <begin position="414"/>
        <end position="555"/>
    </location>
</feature>
<name>A0ABY5Y0U2_9BACT</name>